<dbReference type="GO" id="GO:0031122">
    <property type="term" value="P:cytoplasmic microtubule organization"/>
    <property type="evidence" value="ECO:0007669"/>
    <property type="project" value="TreeGrafter"/>
</dbReference>
<keyword evidence="10" id="KW-1185">Reference proteome</keyword>
<dbReference type="GO" id="GO:0008380">
    <property type="term" value="P:RNA splicing"/>
    <property type="evidence" value="ECO:0007669"/>
    <property type="project" value="UniProtKB-KW"/>
</dbReference>
<evidence type="ECO:0000256" key="8">
    <source>
        <dbReference type="ARBA" id="ARBA00032518"/>
    </source>
</evidence>
<protein>
    <recommendedName>
        <fullName evidence="3">Cysteine-rich PDZ-binding protein</fullName>
    </recommendedName>
    <alternativeName>
        <fullName evidence="8">Cysteine-rich interactor of PDZ three</fullName>
    </alternativeName>
</protein>
<sequence length="98" mass="11091">MVCKKCEKKLGKVACPDKWKDGSRNTAVGKDRKVNENKLLSKAAKNRFSPYQNKCKVCNSRVHQEHATYCQNCAYKKGLCAMCGVQILDVTKYKQSSK</sequence>
<dbReference type="InParanoid" id="A0A1Y1XJ13"/>
<dbReference type="GO" id="GO:0008017">
    <property type="term" value="F:microtubule binding"/>
    <property type="evidence" value="ECO:0007669"/>
    <property type="project" value="TreeGrafter"/>
</dbReference>
<dbReference type="GO" id="GO:0006397">
    <property type="term" value="P:mRNA processing"/>
    <property type="evidence" value="ECO:0007669"/>
    <property type="project" value="UniProtKB-KW"/>
</dbReference>
<evidence type="ECO:0000313" key="10">
    <source>
        <dbReference type="Proteomes" id="UP000193498"/>
    </source>
</evidence>
<keyword evidence="5" id="KW-0507">mRNA processing</keyword>
<comment type="caution">
    <text evidence="9">The sequence shown here is derived from an EMBL/GenBank/DDBJ whole genome shotgun (WGS) entry which is preliminary data.</text>
</comment>
<dbReference type="InterPro" id="IPR019367">
    <property type="entry name" value="PDZ-binding_CRIPT"/>
</dbReference>
<evidence type="ECO:0000256" key="4">
    <source>
        <dbReference type="ARBA" id="ARBA00022490"/>
    </source>
</evidence>
<evidence type="ECO:0000256" key="2">
    <source>
        <dbReference type="ARBA" id="ARBA00009021"/>
    </source>
</evidence>
<comment type="subcellular location">
    <subcellularLocation>
        <location evidence="1">Cytoplasm</location>
    </subcellularLocation>
</comment>
<dbReference type="AlphaFoldDB" id="A0A1Y1XJ13"/>
<dbReference type="EMBL" id="MCFE01000586">
    <property type="protein sequence ID" value="ORX85693.1"/>
    <property type="molecule type" value="Genomic_DNA"/>
</dbReference>
<dbReference type="GO" id="GO:0005681">
    <property type="term" value="C:spliceosomal complex"/>
    <property type="evidence" value="ECO:0007669"/>
    <property type="project" value="UniProtKB-KW"/>
</dbReference>
<dbReference type="OrthoDB" id="147332at2759"/>
<evidence type="ECO:0000256" key="6">
    <source>
        <dbReference type="ARBA" id="ARBA00022728"/>
    </source>
</evidence>
<evidence type="ECO:0000256" key="7">
    <source>
        <dbReference type="ARBA" id="ARBA00023187"/>
    </source>
</evidence>
<evidence type="ECO:0000256" key="3">
    <source>
        <dbReference type="ARBA" id="ARBA00018615"/>
    </source>
</evidence>
<evidence type="ECO:0000256" key="5">
    <source>
        <dbReference type="ARBA" id="ARBA00022664"/>
    </source>
</evidence>
<keyword evidence="4" id="KW-0963">Cytoplasm</keyword>
<evidence type="ECO:0000313" key="9">
    <source>
        <dbReference type="EMBL" id="ORX85693.1"/>
    </source>
</evidence>
<name>A0A1Y1XJ13_9FUNG</name>
<comment type="similarity">
    <text evidence="2">Belongs to the CRIPT family.</text>
</comment>
<reference evidence="9 10" key="1">
    <citation type="submission" date="2016-07" db="EMBL/GenBank/DDBJ databases">
        <title>Pervasive Adenine N6-methylation of Active Genes in Fungi.</title>
        <authorList>
            <consortium name="DOE Joint Genome Institute"/>
            <person name="Mondo S.J."/>
            <person name="Dannebaum R.O."/>
            <person name="Kuo R.C."/>
            <person name="Labutti K."/>
            <person name="Haridas S."/>
            <person name="Kuo A."/>
            <person name="Salamov A."/>
            <person name="Ahrendt S.R."/>
            <person name="Lipzen A."/>
            <person name="Sullivan W."/>
            <person name="Andreopoulos W.B."/>
            <person name="Clum A."/>
            <person name="Lindquist E."/>
            <person name="Daum C."/>
            <person name="Ramamoorthy G.K."/>
            <person name="Gryganskyi A."/>
            <person name="Culley D."/>
            <person name="Magnuson J.K."/>
            <person name="James T.Y."/>
            <person name="O'Malley M.A."/>
            <person name="Stajich J.E."/>
            <person name="Spatafora J.W."/>
            <person name="Visel A."/>
            <person name="Grigoriev I.V."/>
        </authorList>
    </citation>
    <scope>NUCLEOTIDE SEQUENCE [LARGE SCALE GENOMIC DNA]</scope>
    <source>
        <strain evidence="9 10">CBS 931.73</strain>
    </source>
</reference>
<keyword evidence="7" id="KW-0508">mRNA splicing</keyword>
<dbReference type="PANTHER" id="PTHR11805">
    <property type="entry name" value="CYSTEINE-RICH PDZ-BINDING PROTEIN"/>
    <property type="match status" value="1"/>
</dbReference>
<keyword evidence="6" id="KW-0747">Spliceosome</keyword>
<dbReference type="Pfam" id="PF10235">
    <property type="entry name" value="Cript"/>
    <property type="match status" value="1"/>
</dbReference>
<dbReference type="Proteomes" id="UP000193498">
    <property type="component" value="Unassembled WGS sequence"/>
</dbReference>
<dbReference type="STRING" id="1314790.A0A1Y1XJ13"/>
<proteinExistence type="inferred from homology"/>
<dbReference type="PANTHER" id="PTHR11805:SF1">
    <property type="entry name" value="CYSTEINE-RICH PDZ-BINDING PROTEIN"/>
    <property type="match status" value="1"/>
</dbReference>
<organism evidence="9 10">
    <name type="scientific">Basidiobolus meristosporus CBS 931.73</name>
    <dbReference type="NCBI Taxonomy" id="1314790"/>
    <lineage>
        <taxon>Eukaryota</taxon>
        <taxon>Fungi</taxon>
        <taxon>Fungi incertae sedis</taxon>
        <taxon>Zoopagomycota</taxon>
        <taxon>Entomophthoromycotina</taxon>
        <taxon>Basidiobolomycetes</taxon>
        <taxon>Basidiobolales</taxon>
        <taxon>Basidiobolaceae</taxon>
        <taxon>Basidiobolus</taxon>
    </lineage>
</organism>
<dbReference type="GO" id="GO:0005737">
    <property type="term" value="C:cytoplasm"/>
    <property type="evidence" value="ECO:0007669"/>
    <property type="project" value="UniProtKB-SubCell"/>
</dbReference>
<accession>A0A1Y1XJ13</accession>
<evidence type="ECO:0000256" key="1">
    <source>
        <dbReference type="ARBA" id="ARBA00004496"/>
    </source>
</evidence>
<gene>
    <name evidence="9" type="ORF">K493DRAFT_291456</name>
</gene>